<evidence type="ECO:0000256" key="1">
    <source>
        <dbReference type="SAM" id="MobiDB-lite"/>
    </source>
</evidence>
<accession>A0A4Z1KAS8</accession>
<reference evidence="2 3" key="1">
    <citation type="submission" date="2017-12" db="EMBL/GenBank/DDBJ databases">
        <title>Comparative genomics of Botrytis spp.</title>
        <authorList>
            <person name="Valero-Jimenez C.A."/>
            <person name="Tapia P."/>
            <person name="Veloso J."/>
            <person name="Silva-Moreno E."/>
            <person name="Staats M."/>
            <person name="Valdes J.H."/>
            <person name="Van Kan J.A.L."/>
        </authorList>
    </citation>
    <scope>NUCLEOTIDE SEQUENCE [LARGE SCALE GENOMIC DNA]</scope>
    <source>
        <strain evidence="2 3">MUCL3349</strain>
    </source>
</reference>
<protein>
    <submittedName>
        <fullName evidence="2">Uncharacterized protein</fullName>
    </submittedName>
</protein>
<sequence>MSAQLEDNNQAIEVSQDNNFPEDPADTDAVWEEEEVAAATAAALAPEPQAENGQVNEEAENDGFPADFFEELDEAFEEEQRIVTASAAAAAASVKEVQKANARLAVNLGMRVSKYGFVRPKYTIAEMKARQLARQRKREQAEREEMEERERRTDFLRARGKSKDEAICLD</sequence>
<keyword evidence="3" id="KW-1185">Reference proteome</keyword>
<feature type="compositionally biased region" description="Acidic residues" evidence="1">
    <location>
        <begin position="23"/>
        <end position="36"/>
    </location>
</feature>
<evidence type="ECO:0000313" key="2">
    <source>
        <dbReference type="EMBL" id="TGO82750.1"/>
    </source>
</evidence>
<feature type="compositionally biased region" description="Basic and acidic residues" evidence="1">
    <location>
        <begin position="138"/>
        <end position="170"/>
    </location>
</feature>
<feature type="region of interest" description="Disordered" evidence="1">
    <location>
        <begin position="135"/>
        <end position="170"/>
    </location>
</feature>
<feature type="compositionally biased region" description="Low complexity" evidence="1">
    <location>
        <begin position="37"/>
        <end position="51"/>
    </location>
</feature>
<dbReference type="Proteomes" id="UP000297280">
    <property type="component" value="Unassembled WGS sequence"/>
</dbReference>
<feature type="compositionally biased region" description="Polar residues" evidence="1">
    <location>
        <begin position="1"/>
        <end position="19"/>
    </location>
</feature>
<feature type="region of interest" description="Disordered" evidence="1">
    <location>
        <begin position="1"/>
        <end position="60"/>
    </location>
</feature>
<gene>
    <name evidence="2" type="ORF">BPOR_0766g00020</name>
</gene>
<dbReference type="EMBL" id="PQXO01000763">
    <property type="protein sequence ID" value="TGO82750.1"/>
    <property type="molecule type" value="Genomic_DNA"/>
</dbReference>
<name>A0A4Z1KAS8_9HELO</name>
<organism evidence="2 3">
    <name type="scientific">Botrytis porri</name>
    <dbReference type="NCBI Taxonomy" id="87229"/>
    <lineage>
        <taxon>Eukaryota</taxon>
        <taxon>Fungi</taxon>
        <taxon>Dikarya</taxon>
        <taxon>Ascomycota</taxon>
        <taxon>Pezizomycotina</taxon>
        <taxon>Leotiomycetes</taxon>
        <taxon>Helotiales</taxon>
        <taxon>Sclerotiniaceae</taxon>
        <taxon>Botrytis</taxon>
    </lineage>
</organism>
<evidence type="ECO:0000313" key="3">
    <source>
        <dbReference type="Proteomes" id="UP000297280"/>
    </source>
</evidence>
<comment type="caution">
    <text evidence="2">The sequence shown here is derived from an EMBL/GenBank/DDBJ whole genome shotgun (WGS) entry which is preliminary data.</text>
</comment>
<proteinExistence type="predicted"/>
<dbReference type="AlphaFoldDB" id="A0A4Z1KAS8"/>